<evidence type="ECO:0000256" key="4">
    <source>
        <dbReference type="RuleBase" id="RU003915"/>
    </source>
</evidence>
<dbReference type="Pfam" id="PF00254">
    <property type="entry name" value="FKBP_C"/>
    <property type="match status" value="1"/>
</dbReference>
<feature type="domain" description="PPIase FKBP-type" evidence="5">
    <location>
        <begin position="93"/>
        <end position="180"/>
    </location>
</feature>
<dbReference type="EMBL" id="UGQL01000002">
    <property type="protein sequence ID" value="STZ70011.1"/>
    <property type="molecule type" value="Genomic_DNA"/>
</dbReference>
<name>A0A378U4R3_MYROD</name>
<dbReference type="InterPro" id="IPR001179">
    <property type="entry name" value="PPIase_FKBP_dom"/>
</dbReference>
<evidence type="ECO:0000256" key="1">
    <source>
        <dbReference type="ARBA" id="ARBA00000971"/>
    </source>
</evidence>
<dbReference type="Proteomes" id="UP000255024">
    <property type="component" value="Unassembled WGS sequence"/>
</dbReference>
<evidence type="ECO:0000313" key="6">
    <source>
        <dbReference type="EMBL" id="STZ70011.1"/>
    </source>
</evidence>
<evidence type="ECO:0000313" key="7">
    <source>
        <dbReference type="Proteomes" id="UP000255024"/>
    </source>
</evidence>
<dbReference type="Gene3D" id="3.10.50.40">
    <property type="match status" value="1"/>
</dbReference>
<comment type="similarity">
    <text evidence="4">Belongs to the FKBP-type PPIase family.</text>
</comment>
<sequence length="183" mass="21107">MFKYTLCFTLLASVFLMTSCQEKQDARKPISNSRSVETKLSIDRNIELRESEEDIFTKYRTKDVANTYIHSNSGFWFTYLKRAVKDSVLPQKSDIVQYTYEIRQANDSVIYTQKEIGTLTYKVDEEDILPVLRHSLKILKPTESIKVLSPSSLAYSYLGDQKAIAKNQPLIFIISLESIKKSN</sequence>
<reference evidence="6 7" key="1">
    <citation type="submission" date="2018-06" db="EMBL/GenBank/DDBJ databases">
        <authorList>
            <consortium name="Pathogen Informatics"/>
            <person name="Doyle S."/>
        </authorList>
    </citation>
    <scope>NUCLEOTIDE SEQUENCE [LARGE SCALE GENOMIC DNA]</scope>
    <source>
        <strain evidence="6 7">NCTC11179</strain>
    </source>
</reference>
<comment type="catalytic activity">
    <reaction evidence="1 3 4">
        <text>[protein]-peptidylproline (omega=180) = [protein]-peptidylproline (omega=0)</text>
        <dbReference type="Rhea" id="RHEA:16237"/>
        <dbReference type="Rhea" id="RHEA-COMP:10747"/>
        <dbReference type="Rhea" id="RHEA-COMP:10748"/>
        <dbReference type="ChEBI" id="CHEBI:83833"/>
        <dbReference type="ChEBI" id="CHEBI:83834"/>
        <dbReference type="EC" id="5.2.1.8"/>
    </reaction>
</comment>
<dbReference type="AlphaFoldDB" id="A0A378U4R3"/>
<proteinExistence type="inferred from homology"/>
<gene>
    <name evidence="6" type="ORF">NCTC11179_03536</name>
</gene>
<keyword evidence="2 3" id="KW-0697">Rotamase</keyword>
<dbReference type="EC" id="5.2.1.8" evidence="4"/>
<protein>
    <recommendedName>
        <fullName evidence="4">Peptidyl-prolyl cis-trans isomerase</fullName>
        <ecNumber evidence="4">5.2.1.8</ecNumber>
    </recommendedName>
</protein>
<accession>A0A378U4R3</accession>
<dbReference type="SUPFAM" id="SSF54534">
    <property type="entry name" value="FKBP-like"/>
    <property type="match status" value="1"/>
</dbReference>
<dbReference type="InterPro" id="IPR046357">
    <property type="entry name" value="PPIase_dom_sf"/>
</dbReference>
<keyword evidence="3 4" id="KW-0413">Isomerase</keyword>
<evidence type="ECO:0000259" key="5">
    <source>
        <dbReference type="PROSITE" id="PS50059"/>
    </source>
</evidence>
<dbReference type="PROSITE" id="PS51257">
    <property type="entry name" value="PROKAR_LIPOPROTEIN"/>
    <property type="match status" value="1"/>
</dbReference>
<dbReference type="RefSeq" id="WP_115092592.1">
    <property type="nucleotide sequence ID" value="NZ_CP068107.1"/>
</dbReference>
<dbReference type="GO" id="GO:0003755">
    <property type="term" value="F:peptidyl-prolyl cis-trans isomerase activity"/>
    <property type="evidence" value="ECO:0007669"/>
    <property type="project" value="UniProtKB-UniRule"/>
</dbReference>
<dbReference type="PROSITE" id="PS50059">
    <property type="entry name" value="FKBP_PPIASE"/>
    <property type="match status" value="1"/>
</dbReference>
<evidence type="ECO:0000256" key="3">
    <source>
        <dbReference type="PROSITE-ProRule" id="PRU00277"/>
    </source>
</evidence>
<keyword evidence="7" id="KW-1185">Reference proteome</keyword>
<organism evidence="6 7">
    <name type="scientific">Myroides odoratus</name>
    <name type="common">Flavobacterium odoratum</name>
    <dbReference type="NCBI Taxonomy" id="256"/>
    <lineage>
        <taxon>Bacteria</taxon>
        <taxon>Pseudomonadati</taxon>
        <taxon>Bacteroidota</taxon>
        <taxon>Flavobacteriia</taxon>
        <taxon>Flavobacteriales</taxon>
        <taxon>Flavobacteriaceae</taxon>
        <taxon>Myroides</taxon>
    </lineage>
</organism>
<evidence type="ECO:0000256" key="2">
    <source>
        <dbReference type="ARBA" id="ARBA00023110"/>
    </source>
</evidence>